<evidence type="ECO:0000256" key="4">
    <source>
        <dbReference type="ARBA" id="ARBA00022475"/>
    </source>
</evidence>
<evidence type="ECO:0000313" key="12">
    <source>
        <dbReference type="EMBL" id="REL26102.1"/>
    </source>
</evidence>
<dbReference type="PANTHER" id="PTHR30093:SF44">
    <property type="entry name" value="TYPE II SECRETION SYSTEM CORE PROTEIN G"/>
    <property type="match status" value="1"/>
</dbReference>
<feature type="region of interest" description="Disordered" evidence="10">
    <location>
        <begin position="109"/>
        <end position="131"/>
    </location>
</feature>
<dbReference type="InterPro" id="IPR045584">
    <property type="entry name" value="Pilin-like"/>
</dbReference>
<organism evidence="12 13">
    <name type="scientific">Thalassotalea euphylliae</name>
    <dbReference type="NCBI Taxonomy" id="1655234"/>
    <lineage>
        <taxon>Bacteria</taxon>
        <taxon>Pseudomonadati</taxon>
        <taxon>Pseudomonadota</taxon>
        <taxon>Gammaproteobacteria</taxon>
        <taxon>Alteromonadales</taxon>
        <taxon>Colwelliaceae</taxon>
        <taxon>Thalassotalea</taxon>
    </lineage>
</organism>
<dbReference type="InterPro" id="IPR000983">
    <property type="entry name" value="Bac_GSPG_pilin"/>
</dbReference>
<evidence type="ECO:0000256" key="9">
    <source>
        <dbReference type="ARBA" id="ARBA00023136"/>
    </source>
</evidence>
<dbReference type="InterPro" id="IPR012902">
    <property type="entry name" value="N_methyl_site"/>
</dbReference>
<dbReference type="NCBIfam" id="TIGR01710">
    <property type="entry name" value="typeII_sec_gspG"/>
    <property type="match status" value="1"/>
</dbReference>
<dbReference type="EMBL" id="QUOU01000001">
    <property type="protein sequence ID" value="REL26102.1"/>
    <property type="molecule type" value="Genomic_DNA"/>
</dbReference>
<sequence length="131" mass="14497">MKNNRGFTMIELLIVIVILGLLASLVAPKFFSQLGTAERGIASAQMNAFETALDTYRLDMGGYPAALEELRKSDKPRWDGPYLPKEIPMDPWGNPYVYKTPGDEGNPYKILSYGADGKEGGTDNNEDIVHK</sequence>
<keyword evidence="9" id="KW-0472">Membrane</keyword>
<dbReference type="InterPro" id="IPR013545">
    <property type="entry name" value="T2SS_protein-GspG_C"/>
</dbReference>
<keyword evidence="8" id="KW-1133">Transmembrane helix</keyword>
<proteinExistence type="inferred from homology"/>
<evidence type="ECO:0000256" key="7">
    <source>
        <dbReference type="ARBA" id="ARBA00022692"/>
    </source>
</evidence>
<comment type="similarity">
    <text evidence="2">Belongs to the GSP G family.</text>
</comment>
<dbReference type="RefSeq" id="WP_116007223.1">
    <property type="nucleotide sequence ID" value="NZ_QUOU01000001.1"/>
</dbReference>
<evidence type="ECO:0000256" key="2">
    <source>
        <dbReference type="ARBA" id="ARBA00009984"/>
    </source>
</evidence>
<dbReference type="GO" id="GO:0005886">
    <property type="term" value="C:plasma membrane"/>
    <property type="evidence" value="ECO:0007669"/>
    <property type="project" value="UniProtKB-SubCell"/>
</dbReference>
<keyword evidence="7" id="KW-0812">Transmembrane</keyword>
<evidence type="ECO:0000256" key="3">
    <source>
        <dbReference type="ARBA" id="ARBA00020042"/>
    </source>
</evidence>
<dbReference type="InterPro" id="IPR010054">
    <property type="entry name" value="Type2_sec_GspG"/>
</dbReference>
<keyword evidence="6" id="KW-0997">Cell inner membrane</keyword>
<dbReference type="SUPFAM" id="SSF54523">
    <property type="entry name" value="Pili subunits"/>
    <property type="match status" value="1"/>
</dbReference>
<reference evidence="12 13" key="1">
    <citation type="submission" date="2018-08" db="EMBL/GenBank/DDBJ databases">
        <title>Thalassotalea euphylliae genome.</title>
        <authorList>
            <person name="Summers S."/>
            <person name="Rice S.A."/>
            <person name="Freckelton M.L."/>
            <person name="Nedved B.T."/>
            <person name="Hadfield M.G."/>
        </authorList>
    </citation>
    <scope>NUCLEOTIDE SEQUENCE [LARGE SCALE GENOMIC DNA]</scope>
    <source>
        <strain evidence="12 13">H1</strain>
    </source>
</reference>
<dbReference type="Proteomes" id="UP000256478">
    <property type="component" value="Unassembled WGS sequence"/>
</dbReference>
<dbReference type="Gene3D" id="3.30.700.10">
    <property type="entry name" value="Glycoprotein, Type 4 Pilin"/>
    <property type="match status" value="1"/>
</dbReference>
<accession>A0A3E0TPW6</accession>
<dbReference type="GO" id="GO:0015628">
    <property type="term" value="P:protein secretion by the type II secretion system"/>
    <property type="evidence" value="ECO:0007669"/>
    <property type="project" value="InterPro"/>
</dbReference>
<dbReference type="GO" id="GO:0015627">
    <property type="term" value="C:type II protein secretion system complex"/>
    <property type="evidence" value="ECO:0007669"/>
    <property type="project" value="InterPro"/>
</dbReference>
<evidence type="ECO:0000256" key="10">
    <source>
        <dbReference type="SAM" id="MobiDB-lite"/>
    </source>
</evidence>
<evidence type="ECO:0000259" key="11">
    <source>
        <dbReference type="Pfam" id="PF08334"/>
    </source>
</evidence>
<keyword evidence="5" id="KW-0488">Methylation</keyword>
<protein>
    <recommendedName>
        <fullName evidence="3">Type II secretion system core protein G</fullName>
    </recommendedName>
</protein>
<dbReference type="Pfam" id="PF07963">
    <property type="entry name" value="N_methyl"/>
    <property type="match status" value="1"/>
</dbReference>
<evidence type="ECO:0000256" key="6">
    <source>
        <dbReference type="ARBA" id="ARBA00022519"/>
    </source>
</evidence>
<dbReference type="PANTHER" id="PTHR30093">
    <property type="entry name" value="GENERAL SECRETION PATHWAY PROTEIN G"/>
    <property type="match status" value="1"/>
</dbReference>
<evidence type="ECO:0000313" key="13">
    <source>
        <dbReference type="Proteomes" id="UP000256478"/>
    </source>
</evidence>
<gene>
    <name evidence="12" type="primary">gspG</name>
    <name evidence="12" type="ORF">DXX93_05610</name>
</gene>
<evidence type="ECO:0000256" key="8">
    <source>
        <dbReference type="ARBA" id="ARBA00022989"/>
    </source>
</evidence>
<comment type="caution">
    <text evidence="12">The sequence shown here is derived from an EMBL/GenBank/DDBJ whole genome shotgun (WGS) entry which is preliminary data.</text>
</comment>
<dbReference type="OrthoDB" id="9795612at2"/>
<dbReference type="AlphaFoldDB" id="A0A3E0TPW6"/>
<comment type="subcellular location">
    <subcellularLocation>
        <location evidence="1">Cell inner membrane</location>
        <topology evidence="1">Single-pass membrane protein</topology>
    </subcellularLocation>
</comment>
<dbReference type="Pfam" id="PF08334">
    <property type="entry name" value="T2SSG"/>
    <property type="match status" value="1"/>
</dbReference>
<evidence type="ECO:0000256" key="1">
    <source>
        <dbReference type="ARBA" id="ARBA00004377"/>
    </source>
</evidence>
<dbReference type="NCBIfam" id="TIGR02532">
    <property type="entry name" value="IV_pilin_GFxxxE"/>
    <property type="match status" value="1"/>
</dbReference>
<keyword evidence="4" id="KW-1003">Cell membrane</keyword>
<feature type="domain" description="Type II secretion system protein GspG C-terminal" evidence="11">
    <location>
        <begin position="30"/>
        <end position="130"/>
    </location>
</feature>
<feature type="compositionally biased region" description="Basic and acidic residues" evidence="10">
    <location>
        <begin position="116"/>
        <end position="131"/>
    </location>
</feature>
<dbReference type="PRINTS" id="PR00813">
    <property type="entry name" value="BCTERIALGSPG"/>
</dbReference>
<name>A0A3E0TPW6_9GAMM</name>
<evidence type="ECO:0000256" key="5">
    <source>
        <dbReference type="ARBA" id="ARBA00022481"/>
    </source>
</evidence>